<reference evidence="2" key="1">
    <citation type="submission" date="2012-05" db="EMBL/GenBank/DDBJ databases">
        <title>Distribution of dehalogenation activities and characterization of organohalide-responsive genes in marine subsurface sediments of the Nankai Trough plate-subduction zone.</title>
        <authorList>
            <person name="Futagami T."/>
            <person name="Morono Y."/>
            <person name="Terada T."/>
            <person name="Kaksonen A.H."/>
            <person name="Inagaki F."/>
        </authorList>
    </citation>
    <scope>NUCLEOTIDE SEQUENCE</scope>
</reference>
<name>I2FJJ4_9ZZZZ</name>
<dbReference type="AlphaFoldDB" id="I2FJJ4"/>
<dbReference type="GO" id="GO:0044877">
    <property type="term" value="F:protein-containing complex binding"/>
    <property type="evidence" value="ECO:0007669"/>
    <property type="project" value="TreeGrafter"/>
</dbReference>
<dbReference type="InterPro" id="IPR001509">
    <property type="entry name" value="Epimerase_deHydtase"/>
</dbReference>
<dbReference type="SUPFAM" id="SSF51735">
    <property type="entry name" value="NAD(P)-binding Rossmann-fold domains"/>
    <property type="match status" value="1"/>
</dbReference>
<sequence>MMRIVVTGASGYIGTRFLRHAQAGRHEVVVASRNRFEPALSWLPFDLNTPSTFILPEGVDAILHLAAATTDGNHDGRDEVAAAKSLIAAAGRNGTRFIFVSSQTADENAPTSYGRIKWRIEQEVLAAHGIVVRVGQVYGGPEQGLFGALVRLVDRLPVLPVFIPAPMIQPIHVDDCVKGLWTFLEREDIPSRIYCLASPAAVPFSSFLQTIAGQRLRSRRLFVPAPVFLVELIRRTLSENLSTTLGLSRLSSLFGLPPMHTTPDLNAIGLELRSLRSGMHRSGADRRRRLVLEGTALLHYLLRKPPSSMLVRRYVRMIETLRKGTPLSFPPWLFRNPVALALMDDRGFVNSLPGEEFGWRVDAAAVIAEASVQGASRFIGGGRSTPFIAALAQMGLAVCAELFWRISRRALRPILDWTLRREGLR</sequence>
<proteinExistence type="predicted"/>
<accession>I2FJJ4</accession>
<evidence type="ECO:0000259" key="1">
    <source>
        <dbReference type="Pfam" id="PF01370"/>
    </source>
</evidence>
<organism evidence="2">
    <name type="scientific">uncultured microorganism</name>
    <dbReference type="NCBI Taxonomy" id="358574"/>
    <lineage>
        <taxon>unclassified sequences</taxon>
        <taxon>environmental samples</taxon>
    </lineage>
</organism>
<dbReference type="PANTHER" id="PTHR12126">
    <property type="entry name" value="NADH-UBIQUINONE OXIDOREDUCTASE 39 KDA SUBUNIT-RELATED"/>
    <property type="match status" value="1"/>
</dbReference>
<evidence type="ECO:0000313" key="2">
    <source>
        <dbReference type="EMBL" id="BAM15179.2"/>
    </source>
</evidence>
<dbReference type="InterPro" id="IPR051207">
    <property type="entry name" value="ComplexI_NDUFA9_subunit"/>
</dbReference>
<dbReference type="EMBL" id="AB716309">
    <property type="protein sequence ID" value="BAM15179.2"/>
    <property type="molecule type" value="Genomic_DNA"/>
</dbReference>
<dbReference type="InterPro" id="IPR036291">
    <property type="entry name" value="NAD(P)-bd_dom_sf"/>
</dbReference>
<dbReference type="PANTHER" id="PTHR12126:SF11">
    <property type="entry name" value="NADH DEHYDROGENASE [UBIQUINONE] 1 ALPHA SUBCOMPLEX SUBUNIT 9, MITOCHONDRIAL"/>
    <property type="match status" value="1"/>
</dbReference>
<dbReference type="Gene3D" id="3.40.50.720">
    <property type="entry name" value="NAD(P)-binding Rossmann-like Domain"/>
    <property type="match status" value="1"/>
</dbReference>
<protein>
    <recommendedName>
        <fullName evidence="1">NAD-dependent epimerase/dehydratase domain-containing protein</fullName>
    </recommendedName>
</protein>
<feature type="domain" description="NAD-dependent epimerase/dehydratase" evidence="1">
    <location>
        <begin position="4"/>
        <end position="188"/>
    </location>
</feature>
<dbReference type="Pfam" id="PF01370">
    <property type="entry name" value="Epimerase"/>
    <property type="match status" value="1"/>
</dbReference>